<protein>
    <submittedName>
        <fullName evidence="10">Uncharacterized protein LOC117643890</fullName>
    </submittedName>
</protein>
<dbReference type="RefSeq" id="XP_034238939.1">
    <property type="nucleotide sequence ID" value="XM_034383048.1"/>
</dbReference>
<dbReference type="GO" id="GO:0008270">
    <property type="term" value="F:zinc ion binding"/>
    <property type="evidence" value="ECO:0007669"/>
    <property type="project" value="UniProtKB-KW"/>
</dbReference>
<proteinExistence type="predicted"/>
<comment type="cofactor">
    <cofactor evidence="1">
        <name>a divalent metal cation</name>
        <dbReference type="ChEBI" id="CHEBI:60240"/>
    </cofactor>
</comment>
<accession>A0A6P8ZLJ0</accession>
<dbReference type="PANTHER" id="PTHR23080">
    <property type="entry name" value="THAP DOMAIN PROTEIN"/>
    <property type="match status" value="1"/>
</dbReference>
<name>A0A6P8ZLJ0_THRPL</name>
<dbReference type="AlphaFoldDB" id="A0A6P8ZLJ0"/>
<dbReference type="SUPFAM" id="SSF57716">
    <property type="entry name" value="Glucocorticoid receptor-like (DNA-binding domain)"/>
    <property type="match status" value="1"/>
</dbReference>
<dbReference type="Gene3D" id="6.20.210.20">
    <property type="entry name" value="THAP domain"/>
    <property type="match status" value="1"/>
</dbReference>
<evidence type="ECO:0000256" key="5">
    <source>
        <dbReference type="ARBA" id="ARBA00023125"/>
    </source>
</evidence>
<dbReference type="Pfam" id="PF05485">
    <property type="entry name" value="THAP"/>
    <property type="match status" value="1"/>
</dbReference>
<gene>
    <name evidence="10" type="primary">LOC117643890</name>
</gene>
<dbReference type="InterPro" id="IPR038441">
    <property type="entry name" value="THAP_Znf_sf"/>
</dbReference>
<organism evidence="10">
    <name type="scientific">Thrips palmi</name>
    <name type="common">Melon thrips</name>
    <dbReference type="NCBI Taxonomy" id="161013"/>
    <lineage>
        <taxon>Eukaryota</taxon>
        <taxon>Metazoa</taxon>
        <taxon>Ecdysozoa</taxon>
        <taxon>Arthropoda</taxon>
        <taxon>Hexapoda</taxon>
        <taxon>Insecta</taxon>
        <taxon>Pterygota</taxon>
        <taxon>Neoptera</taxon>
        <taxon>Paraneoptera</taxon>
        <taxon>Thysanoptera</taxon>
        <taxon>Terebrantia</taxon>
        <taxon>Thripoidea</taxon>
        <taxon>Thripidae</taxon>
        <taxon>Thrips</taxon>
    </lineage>
</organism>
<evidence type="ECO:0000313" key="9">
    <source>
        <dbReference type="Proteomes" id="UP000515158"/>
    </source>
</evidence>
<keyword evidence="2" id="KW-0479">Metal-binding</keyword>
<keyword evidence="5 6" id="KW-0238">DNA-binding</keyword>
<dbReference type="PROSITE" id="PS50950">
    <property type="entry name" value="ZF_THAP"/>
    <property type="match status" value="1"/>
</dbReference>
<feature type="region of interest" description="Disordered" evidence="7">
    <location>
        <begin position="132"/>
        <end position="158"/>
    </location>
</feature>
<evidence type="ECO:0000256" key="6">
    <source>
        <dbReference type="PROSITE-ProRule" id="PRU00309"/>
    </source>
</evidence>
<evidence type="ECO:0000259" key="8">
    <source>
        <dbReference type="PROSITE" id="PS50950"/>
    </source>
</evidence>
<evidence type="ECO:0000313" key="10">
    <source>
        <dbReference type="RefSeq" id="XP_034238939.1"/>
    </source>
</evidence>
<feature type="region of interest" description="Disordered" evidence="7">
    <location>
        <begin position="76"/>
        <end position="114"/>
    </location>
</feature>
<dbReference type="GO" id="GO:0003677">
    <property type="term" value="F:DNA binding"/>
    <property type="evidence" value="ECO:0007669"/>
    <property type="project" value="UniProtKB-UniRule"/>
</dbReference>
<evidence type="ECO:0000256" key="4">
    <source>
        <dbReference type="ARBA" id="ARBA00022833"/>
    </source>
</evidence>
<evidence type="ECO:0000256" key="7">
    <source>
        <dbReference type="SAM" id="MobiDB-lite"/>
    </source>
</evidence>
<dbReference type="PANTHER" id="PTHR23080:SF141">
    <property type="entry name" value="TRANSPOSASE HELIX-TURN-HELIX DOMAIN-CONTAINING PROTEIN"/>
    <property type="match status" value="1"/>
</dbReference>
<keyword evidence="3 6" id="KW-0863">Zinc-finger</keyword>
<dbReference type="Pfam" id="PF13613">
    <property type="entry name" value="HTH_Tnp_4"/>
    <property type="match status" value="1"/>
</dbReference>
<dbReference type="InterPro" id="IPR027806">
    <property type="entry name" value="HARBI1_dom"/>
</dbReference>
<keyword evidence="4" id="KW-0862">Zinc</keyword>
<dbReference type="OrthoDB" id="6504129at2759"/>
<dbReference type="Pfam" id="PF13359">
    <property type="entry name" value="DDE_Tnp_4"/>
    <property type="match status" value="1"/>
</dbReference>
<evidence type="ECO:0000256" key="2">
    <source>
        <dbReference type="ARBA" id="ARBA00022723"/>
    </source>
</evidence>
<dbReference type="SMART" id="SM00692">
    <property type="entry name" value="DM3"/>
    <property type="match status" value="1"/>
</dbReference>
<dbReference type="InterPro" id="IPR006612">
    <property type="entry name" value="THAP_Znf"/>
</dbReference>
<dbReference type="InterPro" id="IPR027805">
    <property type="entry name" value="Transposase_HTH_dom"/>
</dbReference>
<keyword evidence="9" id="KW-1185">Reference proteome</keyword>
<dbReference type="Proteomes" id="UP000515158">
    <property type="component" value="Unplaced"/>
</dbReference>
<reference evidence="10" key="1">
    <citation type="submission" date="2025-08" db="UniProtKB">
        <authorList>
            <consortium name="RefSeq"/>
        </authorList>
    </citation>
    <scope>IDENTIFICATION</scope>
    <source>
        <tissue evidence="10">Total insect</tissue>
    </source>
</reference>
<sequence length="481" mass="55402">MDHTCYVRQKPKRKHEKHNCCVPQCSVYKNPSIHMHRVPSDPVRKKKWAVAIRTGKELTQYMLVCGKHFRKDDYLPTGSKKPSLKKTAVPSQNLPIRSHERVETSPVKRKKSARADRAKKRTMWVCEEENELETRAESFDSTDGQTSDEEGEANDGWLDVPDMEEEDIEKFKTVGVQVGTYVQNEAFVSSLMSSDSKLFSTTGLYSVEYLNDLTSFFNEVAPENPKKKFLLPTRDRILLTMMKIKLALSFSTLAVFFDISVQNACNYFYDSVRVLASLLTCLVEWPPKENILKNMPKCFATFKNTRIVLDCFELFVEKPKCVRCRTRLYSQYKKGYTLKVLLGCAPSGLISFVSRNYGGRASDKFITSHSKLYDKCEYSDGVMVDKGFAIEDECLQHCLVMIRPPFLRRKICFPRPESFQCSNIARARVHVERSIQRIREYHLLRNKLPWRLVPYFDDVVLIVCALVNLGAPILADGKFPQ</sequence>
<dbReference type="SMART" id="SM00980">
    <property type="entry name" value="THAP"/>
    <property type="match status" value="1"/>
</dbReference>
<evidence type="ECO:0000256" key="3">
    <source>
        <dbReference type="ARBA" id="ARBA00022771"/>
    </source>
</evidence>
<dbReference type="InParanoid" id="A0A6P8ZLJ0"/>
<feature type="domain" description="THAP-type" evidence="8">
    <location>
        <begin position="15"/>
        <end position="93"/>
    </location>
</feature>
<evidence type="ECO:0000256" key="1">
    <source>
        <dbReference type="ARBA" id="ARBA00001968"/>
    </source>
</evidence>
<dbReference type="KEGG" id="tpal:117643890"/>
<dbReference type="GeneID" id="117643890"/>